<protein>
    <recommendedName>
        <fullName evidence="4">PH domain-containing protein</fullName>
    </recommendedName>
</protein>
<organism evidence="2 3">
    <name type="scientific">Asticcacaulis biprosthecium C19</name>
    <dbReference type="NCBI Taxonomy" id="715226"/>
    <lineage>
        <taxon>Bacteria</taxon>
        <taxon>Pseudomonadati</taxon>
        <taxon>Pseudomonadota</taxon>
        <taxon>Alphaproteobacteria</taxon>
        <taxon>Caulobacterales</taxon>
        <taxon>Caulobacteraceae</taxon>
        <taxon>Asticcacaulis</taxon>
    </lineage>
</organism>
<dbReference type="RefSeq" id="WP_006274243.1">
    <property type="nucleotide sequence ID" value="NZ_GL883079.1"/>
</dbReference>
<keyword evidence="1" id="KW-1133">Transmembrane helix</keyword>
<evidence type="ECO:0000256" key="1">
    <source>
        <dbReference type="SAM" id="Phobius"/>
    </source>
</evidence>
<feature type="transmembrane region" description="Helical" evidence="1">
    <location>
        <begin position="48"/>
        <end position="63"/>
    </location>
</feature>
<accession>F4QQF2</accession>
<reference evidence="3" key="1">
    <citation type="submission" date="2011-03" db="EMBL/GenBank/DDBJ databases">
        <title>Draft genome sequence of Brevundimonas diminuta.</title>
        <authorList>
            <person name="Brown P.J.B."/>
            <person name="Buechlein A."/>
            <person name="Hemmerich C."/>
            <person name="Brun Y.V."/>
        </authorList>
    </citation>
    <scope>NUCLEOTIDE SEQUENCE [LARGE SCALE GENOMIC DNA]</scope>
    <source>
        <strain evidence="3">C19</strain>
    </source>
</reference>
<evidence type="ECO:0000313" key="3">
    <source>
        <dbReference type="Proteomes" id="UP000006512"/>
    </source>
</evidence>
<evidence type="ECO:0008006" key="4">
    <source>
        <dbReference type="Google" id="ProtNLM"/>
    </source>
</evidence>
<evidence type="ECO:0000313" key="2">
    <source>
        <dbReference type="EMBL" id="EGF90439.1"/>
    </source>
</evidence>
<keyword evidence="1" id="KW-0812">Transmembrane</keyword>
<keyword evidence="3" id="KW-1185">Reference proteome</keyword>
<dbReference type="EMBL" id="GL883079">
    <property type="protein sequence ID" value="EGF90439.1"/>
    <property type="molecule type" value="Genomic_DNA"/>
</dbReference>
<dbReference type="Proteomes" id="UP000006512">
    <property type="component" value="Unassembled WGS sequence"/>
</dbReference>
<dbReference type="OrthoDB" id="7173152at2"/>
<feature type="transmembrane region" description="Helical" evidence="1">
    <location>
        <begin position="14"/>
        <end position="36"/>
    </location>
</feature>
<sequence>MTDTNAYPQTYRPWLSIAVLGGCLALIAGKLVFMLLSPATQPQAMRDMALFLPMAGLFGWYATNRFTLTADRFDNRYLWKHQVYNRGAIVNVEDVRSVRGRMSVVLMVREADGRTRPIYVSPPGKGGKAFAAWLGGLPGSEALAAAGN</sequence>
<proteinExistence type="predicted"/>
<name>F4QQF2_9CAUL</name>
<gene>
    <name evidence="2" type="ORF">ABI_34610</name>
</gene>
<keyword evidence="1" id="KW-0472">Membrane</keyword>
<dbReference type="HOGENOM" id="CLU_1755091_0_0_5"/>
<dbReference type="AlphaFoldDB" id="F4QQF2"/>